<evidence type="ECO:0000256" key="1">
    <source>
        <dbReference type="SAM" id="Phobius"/>
    </source>
</evidence>
<accession>A0A8D8XPL0</accession>
<name>A0A8D8XPL0_9HEMI</name>
<keyword evidence="1" id="KW-0812">Transmembrane</keyword>
<dbReference type="AlphaFoldDB" id="A0A8D8XPL0"/>
<keyword evidence="1" id="KW-1133">Transmembrane helix</keyword>
<proteinExistence type="predicted"/>
<organism evidence="2">
    <name type="scientific">Cacopsylla melanoneura</name>
    <dbReference type="NCBI Taxonomy" id="428564"/>
    <lineage>
        <taxon>Eukaryota</taxon>
        <taxon>Metazoa</taxon>
        <taxon>Ecdysozoa</taxon>
        <taxon>Arthropoda</taxon>
        <taxon>Hexapoda</taxon>
        <taxon>Insecta</taxon>
        <taxon>Pterygota</taxon>
        <taxon>Neoptera</taxon>
        <taxon>Paraneoptera</taxon>
        <taxon>Hemiptera</taxon>
        <taxon>Sternorrhyncha</taxon>
        <taxon>Psylloidea</taxon>
        <taxon>Psyllidae</taxon>
        <taxon>Psyllinae</taxon>
        <taxon>Cacopsylla</taxon>
    </lineage>
</organism>
<evidence type="ECO:0000313" key="2">
    <source>
        <dbReference type="EMBL" id="CAG6704777.1"/>
    </source>
</evidence>
<reference evidence="2" key="1">
    <citation type="submission" date="2021-05" db="EMBL/GenBank/DDBJ databases">
        <authorList>
            <person name="Alioto T."/>
            <person name="Alioto T."/>
            <person name="Gomez Garrido J."/>
        </authorList>
    </citation>
    <scope>NUCLEOTIDE SEQUENCE</scope>
</reference>
<dbReference type="EMBL" id="HBUF01341969">
    <property type="protein sequence ID" value="CAG6704777.1"/>
    <property type="molecule type" value="Transcribed_RNA"/>
</dbReference>
<keyword evidence="1" id="KW-0472">Membrane</keyword>
<sequence>MGTYVPLRQTLVPTSTSLIGTCARHRGRLIPRLGYPELSRFPRIAWVPQNGKVQRKDNVLYSLEFLTFPVCIIIFVLLYFIKTNSNSLLLKVELHGYGRVTDILAVTGSFLLHS</sequence>
<protein>
    <submittedName>
        <fullName evidence="2">Uncharacterized protein</fullName>
    </submittedName>
</protein>
<feature type="transmembrane region" description="Helical" evidence="1">
    <location>
        <begin position="59"/>
        <end position="81"/>
    </location>
</feature>